<organism evidence="2 3">
    <name type="scientific">Streptomonospora arabica</name>
    <dbReference type="NCBI Taxonomy" id="412417"/>
    <lineage>
        <taxon>Bacteria</taxon>
        <taxon>Bacillati</taxon>
        <taxon>Actinomycetota</taxon>
        <taxon>Actinomycetes</taxon>
        <taxon>Streptosporangiales</taxon>
        <taxon>Nocardiopsidaceae</taxon>
        <taxon>Streptomonospora</taxon>
    </lineage>
</organism>
<feature type="region of interest" description="Disordered" evidence="1">
    <location>
        <begin position="112"/>
        <end position="147"/>
    </location>
</feature>
<feature type="region of interest" description="Disordered" evidence="1">
    <location>
        <begin position="1"/>
        <end position="21"/>
    </location>
</feature>
<feature type="compositionally biased region" description="Basic and acidic residues" evidence="1">
    <location>
        <begin position="112"/>
        <end position="128"/>
    </location>
</feature>
<feature type="compositionally biased region" description="Basic and acidic residues" evidence="1">
    <location>
        <begin position="135"/>
        <end position="147"/>
    </location>
</feature>
<evidence type="ECO:0000313" key="2">
    <source>
        <dbReference type="EMBL" id="MFC4866159.1"/>
    </source>
</evidence>
<dbReference type="EMBL" id="JBHSIY010000006">
    <property type="protein sequence ID" value="MFC4866159.1"/>
    <property type="molecule type" value="Genomic_DNA"/>
</dbReference>
<dbReference type="RefSeq" id="WP_344139411.1">
    <property type="nucleotide sequence ID" value="NZ_BAAAQI010000001.1"/>
</dbReference>
<keyword evidence="3" id="KW-1185">Reference proteome</keyword>
<comment type="caution">
    <text evidence="2">The sequence shown here is derived from an EMBL/GenBank/DDBJ whole genome shotgun (WGS) entry which is preliminary data.</text>
</comment>
<feature type="compositionally biased region" description="Basic and acidic residues" evidence="1">
    <location>
        <begin position="1"/>
        <end position="15"/>
    </location>
</feature>
<protein>
    <submittedName>
        <fullName evidence="2">Uncharacterized protein</fullName>
    </submittedName>
</protein>
<sequence>MAEPDRGTDRTDKDGNGSQDIIDDALRMVDTLQRRLLVAGVRRGAAAATAPPRKGDVWEEAVKYEQPRPAVSPVDELLGIARKKGPEVVGHLGRAGIAVVGAVGETLGVVERALERRTPDPERPRPSDRGSQMRSEVEAPREIPRGD</sequence>
<evidence type="ECO:0000313" key="3">
    <source>
        <dbReference type="Proteomes" id="UP001595858"/>
    </source>
</evidence>
<accession>A0ABV9SFV5</accession>
<evidence type="ECO:0000256" key="1">
    <source>
        <dbReference type="SAM" id="MobiDB-lite"/>
    </source>
</evidence>
<reference evidence="3" key="1">
    <citation type="journal article" date="2019" name="Int. J. Syst. Evol. Microbiol.">
        <title>The Global Catalogue of Microorganisms (GCM) 10K type strain sequencing project: providing services to taxonomists for standard genome sequencing and annotation.</title>
        <authorList>
            <consortium name="The Broad Institute Genomics Platform"/>
            <consortium name="The Broad Institute Genome Sequencing Center for Infectious Disease"/>
            <person name="Wu L."/>
            <person name="Ma J."/>
        </authorList>
    </citation>
    <scope>NUCLEOTIDE SEQUENCE [LARGE SCALE GENOMIC DNA]</scope>
    <source>
        <strain evidence="3">CGMCC 4.7304</strain>
    </source>
</reference>
<gene>
    <name evidence="2" type="ORF">ACFPCZ_05900</name>
</gene>
<name>A0ABV9SFV5_9ACTN</name>
<proteinExistence type="predicted"/>
<dbReference type="Proteomes" id="UP001595858">
    <property type="component" value="Unassembled WGS sequence"/>
</dbReference>